<evidence type="ECO:0000313" key="8">
    <source>
        <dbReference type="Proteomes" id="UP000575241"/>
    </source>
</evidence>
<dbReference type="AlphaFoldDB" id="A0A7W7K6U9"/>
<dbReference type="PANTHER" id="PTHR43531:SF11">
    <property type="entry name" value="METHYL-ACCEPTING CHEMOTAXIS PROTEIN 3"/>
    <property type="match status" value="1"/>
</dbReference>
<dbReference type="Gene3D" id="1.10.287.950">
    <property type="entry name" value="Methyl-accepting chemotaxis protein"/>
    <property type="match status" value="1"/>
</dbReference>
<name>A0A7W7K6U9_9SPHN</name>
<accession>A0A7W7K6U9</accession>
<dbReference type="Pfam" id="PF00015">
    <property type="entry name" value="MCPsignal"/>
    <property type="match status" value="1"/>
</dbReference>
<dbReference type="EMBL" id="JACHLN010000006">
    <property type="protein sequence ID" value="MBB4841485.1"/>
    <property type="molecule type" value="Genomic_DNA"/>
</dbReference>
<dbReference type="PROSITE" id="PS50885">
    <property type="entry name" value="HAMP"/>
    <property type="match status" value="1"/>
</dbReference>
<dbReference type="PROSITE" id="PS50111">
    <property type="entry name" value="CHEMOTAXIS_TRANSDUC_2"/>
    <property type="match status" value="1"/>
</dbReference>
<keyword evidence="1" id="KW-0145">Chemotaxis</keyword>
<dbReference type="InterPro" id="IPR051310">
    <property type="entry name" value="MCP_chemotaxis"/>
</dbReference>
<dbReference type="GO" id="GO:0007165">
    <property type="term" value="P:signal transduction"/>
    <property type="evidence" value="ECO:0007669"/>
    <property type="project" value="UniProtKB-KW"/>
</dbReference>
<dbReference type="InterPro" id="IPR003660">
    <property type="entry name" value="HAMP_dom"/>
</dbReference>
<organism evidence="7 8">
    <name type="scientific">Sphingomonas kyeonggiensis</name>
    <dbReference type="NCBI Taxonomy" id="1268553"/>
    <lineage>
        <taxon>Bacteria</taxon>
        <taxon>Pseudomonadati</taxon>
        <taxon>Pseudomonadota</taxon>
        <taxon>Alphaproteobacteria</taxon>
        <taxon>Sphingomonadales</taxon>
        <taxon>Sphingomonadaceae</taxon>
        <taxon>Sphingomonas</taxon>
    </lineage>
</organism>
<reference evidence="7 8" key="1">
    <citation type="submission" date="2020-08" db="EMBL/GenBank/DDBJ databases">
        <title>Functional genomics of gut bacteria from endangered species of beetles.</title>
        <authorList>
            <person name="Carlos-Shanley C."/>
        </authorList>
    </citation>
    <scope>NUCLEOTIDE SEQUENCE [LARGE SCALE GENOMIC DNA]</scope>
    <source>
        <strain evidence="7 8">S00224</strain>
    </source>
</reference>
<dbReference type="Gene3D" id="6.10.340.10">
    <property type="match status" value="1"/>
</dbReference>
<evidence type="ECO:0000256" key="1">
    <source>
        <dbReference type="ARBA" id="ARBA00022500"/>
    </source>
</evidence>
<dbReference type="SUPFAM" id="SSF58104">
    <property type="entry name" value="Methyl-accepting chemotaxis protein (MCP) signaling domain"/>
    <property type="match status" value="1"/>
</dbReference>
<comment type="similarity">
    <text evidence="2">Belongs to the methyl-accepting chemotaxis (MCP) protein family.</text>
</comment>
<dbReference type="GO" id="GO:0006935">
    <property type="term" value="P:chemotaxis"/>
    <property type="evidence" value="ECO:0007669"/>
    <property type="project" value="UniProtKB-KW"/>
</dbReference>
<sequence length="465" mass="49088">MLWFREKAPIRQKTLVAFGSLVALMALLGLIALALGDFVMAGFSACAVLAAAVMSASYRKAICDPYVNTVIRMEGLAAGDLASPIAYTNHEDCVGRMTRAMFTFRDAAAKQMRDSEAQAQIVEIVGESLAQLSTGNLTGEIAADFPDAYASLKTNFNSALESMRSLIGTVLENAQTIRTGSGEIAQASEDLARRTEANAASLQETSASVTQMDERLKESASAAARTLVRADEAIATVSTGRGTADEAVQAMNRVSESAEGIDSVIEGLDKIAFQTRVLAMNAAVEAGRAGEAGRGFAVVADLVSALAMRAEEEAGRAREQLTATQTDILAAVDMVQKVDTALVDISQNVEEVHDLLGRMATDNQAQSTAITQINVAISEMDHATQQNAAMVEQTSAAARNLSGEVILLAEQAARFEIGTPKGGHSYRAEAVPSPAVRGLYARPRPTHHQATSNRAVDTSGGWASF</sequence>
<dbReference type="RefSeq" id="WP_184171412.1">
    <property type="nucleotide sequence ID" value="NZ_JACHLN010000006.1"/>
</dbReference>
<evidence type="ECO:0000259" key="6">
    <source>
        <dbReference type="PROSITE" id="PS50885"/>
    </source>
</evidence>
<feature type="region of interest" description="Disordered" evidence="4">
    <location>
        <begin position="444"/>
        <end position="465"/>
    </location>
</feature>
<keyword evidence="3" id="KW-0807">Transducer</keyword>
<evidence type="ECO:0000256" key="4">
    <source>
        <dbReference type="SAM" id="MobiDB-lite"/>
    </source>
</evidence>
<dbReference type="SMART" id="SM00283">
    <property type="entry name" value="MA"/>
    <property type="match status" value="1"/>
</dbReference>
<feature type="domain" description="Methyl-accepting transducer" evidence="5">
    <location>
        <begin position="173"/>
        <end position="402"/>
    </location>
</feature>
<evidence type="ECO:0000259" key="5">
    <source>
        <dbReference type="PROSITE" id="PS50111"/>
    </source>
</evidence>
<comment type="caution">
    <text evidence="7">The sequence shown here is derived from an EMBL/GenBank/DDBJ whole genome shotgun (WGS) entry which is preliminary data.</text>
</comment>
<evidence type="ECO:0000256" key="2">
    <source>
        <dbReference type="ARBA" id="ARBA00029447"/>
    </source>
</evidence>
<gene>
    <name evidence="7" type="ORF">HNP52_004589</name>
</gene>
<feature type="domain" description="HAMP" evidence="6">
    <location>
        <begin position="116"/>
        <end position="168"/>
    </location>
</feature>
<keyword evidence="8" id="KW-1185">Reference proteome</keyword>
<dbReference type="InterPro" id="IPR004089">
    <property type="entry name" value="MCPsignal_dom"/>
</dbReference>
<dbReference type="Proteomes" id="UP000575241">
    <property type="component" value="Unassembled WGS sequence"/>
</dbReference>
<dbReference type="GO" id="GO:0016020">
    <property type="term" value="C:membrane"/>
    <property type="evidence" value="ECO:0007669"/>
    <property type="project" value="InterPro"/>
</dbReference>
<proteinExistence type="inferred from homology"/>
<evidence type="ECO:0000313" key="7">
    <source>
        <dbReference type="EMBL" id="MBB4841485.1"/>
    </source>
</evidence>
<dbReference type="PANTHER" id="PTHR43531">
    <property type="entry name" value="PROTEIN ICFG"/>
    <property type="match status" value="1"/>
</dbReference>
<evidence type="ECO:0000256" key="3">
    <source>
        <dbReference type="PROSITE-ProRule" id="PRU00284"/>
    </source>
</evidence>
<protein>
    <submittedName>
        <fullName evidence="7">Methyl-accepting chemotaxis protein</fullName>
    </submittedName>
</protein>